<dbReference type="InterPro" id="IPR008880">
    <property type="entry name" value="Trigger_fac_C"/>
</dbReference>
<feature type="domain" description="Trigger factor ribosome-binding bacterial" evidence="15">
    <location>
        <begin position="1"/>
        <end position="150"/>
    </location>
</feature>
<dbReference type="GO" id="GO:0043335">
    <property type="term" value="P:protein unfolding"/>
    <property type="evidence" value="ECO:0007669"/>
    <property type="project" value="TreeGrafter"/>
</dbReference>
<dbReference type="SUPFAM" id="SSF109998">
    <property type="entry name" value="Triger factor/SurA peptide-binding domain-like"/>
    <property type="match status" value="1"/>
</dbReference>
<dbReference type="FunFam" id="3.30.70.1050:FF:000004">
    <property type="entry name" value="Trigger factor"/>
    <property type="match status" value="1"/>
</dbReference>
<evidence type="ECO:0000256" key="10">
    <source>
        <dbReference type="ARBA" id="ARBA00024849"/>
    </source>
</evidence>
<dbReference type="PANTHER" id="PTHR30560:SF3">
    <property type="entry name" value="TRIGGER FACTOR-LIKE PROTEIN TIG, CHLOROPLASTIC"/>
    <property type="match status" value="1"/>
</dbReference>
<evidence type="ECO:0000256" key="1">
    <source>
        <dbReference type="ARBA" id="ARBA00000971"/>
    </source>
</evidence>
<sequence>MKVTQEKLSDSQIALEIEISAENTKQTYDKMVQDLARNTKIPGFRQGKVPRHVLLQRLGIERIKAAALDELIQKNFAAALEQESIKSLGNYKLRSDFNGLVEQYKPGEPLIFSASCDVPPTVDLGEYQNLSVKAEEVVFDPSKVDEWLEEKREKQATLVPVEDRPAKVEDVVIIDYQAFEQGTEGEKGEEIPGLMVEDFEMELREEKFIPGFVSGIVGMELEETKSVAVTFPEDYQQEDLAGKSVVFSITLKEVKEKELPELDDEFAKDVSEFETMAALRESLENQLRKNAEQETKNNIHSAILEQLLKQCHLELPETMIQEEVNDMLTQKALQMQKYGVDVRQLFTSENIKEMRKRWQPEAIKTLSTSVILKEIAARESMEVSPEELEAKFKEVMATLSGKKNKDVDEERLRGLLKDDLLTEKALAFLQEKVTVELVLEGSLAESEEVTSEETPAVPMGEEMLETSEELVLEGSLAKSEEVTSEETPAVPMVEEMLETSEETTAE</sequence>
<feature type="domain" description="PPIase FKBP-type" evidence="14">
    <location>
        <begin position="164"/>
        <end position="252"/>
    </location>
</feature>
<evidence type="ECO:0000256" key="3">
    <source>
        <dbReference type="ARBA" id="ARBA00013194"/>
    </source>
</evidence>
<name>A0A941GR46_9CHRO</name>
<evidence type="ECO:0000256" key="2">
    <source>
        <dbReference type="ARBA" id="ARBA00005464"/>
    </source>
</evidence>
<dbReference type="InterPro" id="IPR008881">
    <property type="entry name" value="Trigger_fac_ribosome-bd_bac"/>
</dbReference>
<dbReference type="GO" id="GO:0003755">
    <property type="term" value="F:peptidyl-prolyl cis-trans isomerase activity"/>
    <property type="evidence" value="ECO:0007669"/>
    <property type="project" value="UniProtKB-UniRule"/>
</dbReference>
<dbReference type="HAMAP" id="MF_00303">
    <property type="entry name" value="Trigger_factor_Tig"/>
    <property type="match status" value="1"/>
</dbReference>
<keyword evidence="5 12" id="KW-0132">Cell division</keyword>
<evidence type="ECO:0000256" key="4">
    <source>
        <dbReference type="ARBA" id="ARBA00016902"/>
    </source>
</evidence>
<comment type="domain">
    <text evidence="12">Consists of 3 domains; the N-terminus binds the ribosome, the middle domain has PPIase activity, while the C-terminus has intrinsic chaperone activity on its own.</text>
</comment>
<dbReference type="Pfam" id="PF05698">
    <property type="entry name" value="Trigger_C"/>
    <property type="match status" value="1"/>
</dbReference>
<evidence type="ECO:0000313" key="17">
    <source>
        <dbReference type="EMBL" id="MBR8828322.1"/>
    </source>
</evidence>
<evidence type="ECO:0000256" key="11">
    <source>
        <dbReference type="ARBA" id="ARBA00029986"/>
    </source>
</evidence>
<keyword evidence="12" id="KW-0963">Cytoplasm</keyword>
<comment type="catalytic activity">
    <reaction evidence="1 12">
        <text>[protein]-peptidylproline (omega=180) = [protein]-peptidylproline (omega=0)</text>
        <dbReference type="Rhea" id="RHEA:16237"/>
        <dbReference type="Rhea" id="RHEA-COMP:10747"/>
        <dbReference type="Rhea" id="RHEA-COMP:10748"/>
        <dbReference type="ChEBI" id="CHEBI:83833"/>
        <dbReference type="ChEBI" id="CHEBI:83834"/>
        <dbReference type="EC" id="5.2.1.8"/>
    </reaction>
</comment>
<gene>
    <name evidence="12 17" type="primary">tig</name>
    <name evidence="17" type="ORF">DSM107014_10575</name>
</gene>
<organism evidence="17 18">
    <name type="scientific">Gomphosphaeria aponina SAG 52.96 = DSM 107014</name>
    <dbReference type="NCBI Taxonomy" id="1521640"/>
    <lineage>
        <taxon>Bacteria</taxon>
        <taxon>Bacillati</taxon>
        <taxon>Cyanobacteriota</taxon>
        <taxon>Cyanophyceae</taxon>
        <taxon>Oscillatoriophycideae</taxon>
        <taxon>Chroococcales</taxon>
        <taxon>Gomphosphaeriaceae</taxon>
        <taxon>Gomphosphaeria</taxon>
    </lineage>
</organism>
<feature type="domain" description="Trigger factor C-terminal" evidence="16">
    <location>
        <begin position="275"/>
        <end position="429"/>
    </location>
</feature>
<evidence type="ECO:0000313" key="18">
    <source>
        <dbReference type="Proteomes" id="UP000767446"/>
    </source>
</evidence>
<keyword evidence="8 12" id="KW-0413">Isomerase</keyword>
<dbReference type="NCBIfam" id="TIGR00115">
    <property type="entry name" value="tig"/>
    <property type="match status" value="1"/>
</dbReference>
<dbReference type="Proteomes" id="UP000767446">
    <property type="component" value="Unassembled WGS sequence"/>
</dbReference>
<dbReference type="InterPro" id="IPR046357">
    <property type="entry name" value="PPIase_dom_sf"/>
</dbReference>
<dbReference type="GO" id="GO:0044183">
    <property type="term" value="F:protein folding chaperone"/>
    <property type="evidence" value="ECO:0007669"/>
    <property type="project" value="TreeGrafter"/>
</dbReference>
<evidence type="ECO:0000256" key="12">
    <source>
        <dbReference type="HAMAP-Rule" id="MF_00303"/>
    </source>
</evidence>
<evidence type="ECO:0000259" key="15">
    <source>
        <dbReference type="Pfam" id="PF05697"/>
    </source>
</evidence>
<comment type="function">
    <text evidence="10 12">Involved in protein export. Acts as a chaperone by maintaining the newly synthesized protein in an open conformation. Functions as a peptidyl-prolyl cis-trans isomerase.</text>
</comment>
<dbReference type="InterPro" id="IPR005215">
    <property type="entry name" value="Trig_fac"/>
</dbReference>
<dbReference type="Pfam" id="PF05697">
    <property type="entry name" value="Trigger_N"/>
    <property type="match status" value="1"/>
</dbReference>
<feature type="compositionally biased region" description="Acidic residues" evidence="13">
    <location>
        <begin position="495"/>
        <end position="506"/>
    </location>
</feature>
<accession>A0A941GR46</accession>
<dbReference type="Gene3D" id="3.10.50.40">
    <property type="match status" value="1"/>
</dbReference>
<evidence type="ECO:0000256" key="13">
    <source>
        <dbReference type="SAM" id="MobiDB-lite"/>
    </source>
</evidence>
<keyword evidence="6 12" id="KW-0697">Rotamase</keyword>
<dbReference type="GO" id="GO:0005737">
    <property type="term" value="C:cytoplasm"/>
    <property type="evidence" value="ECO:0007669"/>
    <property type="project" value="UniProtKB-SubCell"/>
</dbReference>
<reference evidence="17" key="1">
    <citation type="submission" date="2021-02" db="EMBL/GenBank/DDBJ databases">
        <title>Metagenome analyses of Stigonema ocellatum DSM 106950, Chlorogloea purpurea SAG 13.99 and Gomphosphaeria aponina DSM 107014.</title>
        <authorList>
            <person name="Marter P."/>
            <person name="Huang S."/>
        </authorList>
    </citation>
    <scope>NUCLEOTIDE SEQUENCE</scope>
    <source>
        <strain evidence="17">JP213</strain>
    </source>
</reference>
<comment type="subcellular location">
    <subcellularLocation>
        <location evidence="12">Cytoplasm</location>
    </subcellularLocation>
    <text evidence="12">About half TF is bound to the ribosome near the polypeptide exit tunnel while the other half is free in the cytoplasm.</text>
</comment>
<dbReference type="GO" id="GO:0015031">
    <property type="term" value="P:protein transport"/>
    <property type="evidence" value="ECO:0007669"/>
    <property type="project" value="UniProtKB-UniRule"/>
</dbReference>
<keyword evidence="7 12" id="KW-0143">Chaperone</keyword>
<dbReference type="AlphaFoldDB" id="A0A941GR46"/>
<comment type="similarity">
    <text evidence="2 12">Belongs to the FKBP-type PPIase family. Tig subfamily.</text>
</comment>
<evidence type="ECO:0000259" key="16">
    <source>
        <dbReference type="Pfam" id="PF05698"/>
    </source>
</evidence>
<dbReference type="InterPro" id="IPR036611">
    <property type="entry name" value="Trigger_fac_ribosome-bd_sf"/>
</dbReference>
<dbReference type="GO" id="GO:0043022">
    <property type="term" value="F:ribosome binding"/>
    <property type="evidence" value="ECO:0007669"/>
    <property type="project" value="TreeGrafter"/>
</dbReference>
<proteinExistence type="inferred from homology"/>
<dbReference type="InterPro" id="IPR001179">
    <property type="entry name" value="PPIase_FKBP_dom"/>
</dbReference>
<evidence type="ECO:0000256" key="9">
    <source>
        <dbReference type="ARBA" id="ARBA00023306"/>
    </source>
</evidence>
<dbReference type="GO" id="GO:0051301">
    <property type="term" value="P:cell division"/>
    <property type="evidence" value="ECO:0007669"/>
    <property type="project" value="UniProtKB-KW"/>
</dbReference>
<dbReference type="InterPro" id="IPR027304">
    <property type="entry name" value="Trigger_fact/SurA_dom_sf"/>
</dbReference>
<dbReference type="Gene3D" id="3.30.70.1050">
    <property type="entry name" value="Trigger factor ribosome-binding domain"/>
    <property type="match status" value="1"/>
</dbReference>
<dbReference type="GO" id="GO:0051083">
    <property type="term" value="P:'de novo' cotranslational protein folding"/>
    <property type="evidence" value="ECO:0007669"/>
    <property type="project" value="TreeGrafter"/>
</dbReference>
<dbReference type="SUPFAM" id="SSF54534">
    <property type="entry name" value="FKBP-like"/>
    <property type="match status" value="1"/>
</dbReference>
<protein>
    <recommendedName>
        <fullName evidence="4 12">Trigger factor</fullName>
        <shortName evidence="12">TF</shortName>
        <ecNumber evidence="3 12">5.2.1.8</ecNumber>
    </recommendedName>
    <alternativeName>
        <fullName evidence="11 12">PPIase</fullName>
    </alternativeName>
</protein>
<dbReference type="Gene3D" id="1.10.3120.10">
    <property type="entry name" value="Trigger factor, C-terminal domain"/>
    <property type="match status" value="1"/>
</dbReference>
<dbReference type="Pfam" id="PF00254">
    <property type="entry name" value="FKBP_C"/>
    <property type="match status" value="1"/>
</dbReference>
<evidence type="ECO:0000256" key="6">
    <source>
        <dbReference type="ARBA" id="ARBA00023110"/>
    </source>
</evidence>
<evidence type="ECO:0000256" key="5">
    <source>
        <dbReference type="ARBA" id="ARBA00022618"/>
    </source>
</evidence>
<dbReference type="EC" id="5.2.1.8" evidence="3 12"/>
<comment type="caution">
    <text evidence="17">The sequence shown here is derived from an EMBL/GenBank/DDBJ whole genome shotgun (WGS) entry which is preliminary data.</text>
</comment>
<dbReference type="SUPFAM" id="SSF102735">
    <property type="entry name" value="Trigger factor ribosome-binding domain"/>
    <property type="match status" value="1"/>
</dbReference>
<dbReference type="PANTHER" id="PTHR30560">
    <property type="entry name" value="TRIGGER FACTOR CHAPERONE AND PEPTIDYL-PROLYL CIS/TRANS ISOMERASE"/>
    <property type="match status" value="1"/>
</dbReference>
<keyword evidence="9 12" id="KW-0131">Cell cycle</keyword>
<dbReference type="InterPro" id="IPR037041">
    <property type="entry name" value="Trigger_fac_C_sf"/>
</dbReference>
<evidence type="ECO:0000256" key="7">
    <source>
        <dbReference type="ARBA" id="ARBA00023186"/>
    </source>
</evidence>
<evidence type="ECO:0000256" key="8">
    <source>
        <dbReference type="ARBA" id="ARBA00023235"/>
    </source>
</evidence>
<evidence type="ECO:0000259" key="14">
    <source>
        <dbReference type="Pfam" id="PF00254"/>
    </source>
</evidence>
<feature type="region of interest" description="Disordered" evidence="13">
    <location>
        <begin position="474"/>
        <end position="506"/>
    </location>
</feature>
<dbReference type="FunFam" id="3.10.50.40:FF:000001">
    <property type="entry name" value="Trigger factor"/>
    <property type="match status" value="1"/>
</dbReference>
<dbReference type="EMBL" id="JADQBC010000065">
    <property type="protein sequence ID" value="MBR8828322.1"/>
    <property type="molecule type" value="Genomic_DNA"/>
</dbReference>